<keyword evidence="1" id="KW-1133">Transmembrane helix</keyword>
<feature type="transmembrane region" description="Helical" evidence="1">
    <location>
        <begin position="221"/>
        <end position="240"/>
    </location>
</feature>
<dbReference type="Proteomes" id="UP001398556">
    <property type="component" value="Unassembled WGS sequence"/>
</dbReference>
<dbReference type="RefSeq" id="WP_341699443.1">
    <property type="nucleotide sequence ID" value="NZ_JBBYHU010000005.1"/>
</dbReference>
<feature type="transmembrane region" description="Helical" evidence="1">
    <location>
        <begin position="194"/>
        <end position="212"/>
    </location>
</feature>
<evidence type="ECO:0000259" key="2">
    <source>
        <dbReference type="Pfam" id="PF01757"/>
    </source>
</evidence>
<feature type="transmembrane region" description="Helical" evidence="1">
    <location>
        <begin position="155"/>
        <end position="174"/>
    </location>
</feature>
<dbReference type="PANTHER" id="PTHR23028:SF53">
    <property type="entry name" value="ACYL_TRANSF_3 DOMAIN-CONTAINING PROTEIN"/>
    <property type="match status" value="1"/>
</dbReference>
<keyword evidence="1" id="KW-0812">Transmembrane</keyword>
<dbReference type="EC" id="2.3.-.-" evidence="3"/>
<feature type="transmembrane region" description="Helical" evidence="1">
    <location>
        <begin position="12"/>
        <end position="30"/>
    </location>
</feature>
<evidence type="ECO:0000313" key="3">
    <source>
        <dbReference type="EMBL" id="MEL1240197.1"/>
    </source>
</evidence>
<proteinExistence type="predicted"/>
<name>A0ABU9HJB4_9FLAO</name>
<comment type="caution">
    <text evidence="3">The sequence shown here is derived from an EMBL/GenBank/DDBJ whole genome shotgun (WGS) entry which is preliminary data.</text>
</comment>
<dbReference type="InterPro" id="IPR002656">
    <property type="entry name" value="Acyl_transf_3_dom"/>
</dbReference>
<feature type="transmembrane region" description="Helical" evidence="1">
    <location>
        <begin position="246"/>
        <end position="263"/>
    </location>
</feature>
<feature type="transmembrane region" description="Helical" evidence="1">
    <location>
        <begin position="316"/>
        <end position="336"/>
    </location>
</feature>
<protein>
    <submittedName>
        <fullName evidence="3">Acyltransferase</fullName>
        <ecNumber evidence="3">2.3.-.-</ecNumber>
    </submittedName>
</protein>
<keyword evidence="1" id="KW-0472">Membrane</keyword>
<gene>
    <name evidence="3" type="ORF">AAEO59_03955</name>
</gene>
<organism evidence="3 4">
    <name type="scientific">Flavobacterium flavipallidum</name>
    <dbReference type="NCBI Taxonomy" id="3139140"/>
    <lineage>
        <taxon>Bacteria</taxon>
        <taxon>Pseudomonadati</taxon>
        <taxon>Bacteroidota</taxon>
        <taxon>Flavobacteriia</taxon>
        <taxon>Flavobacteriales</taxon>
        <taxon>Flavobacteriaceae</taxon>
        <taxon>Flavobacterium</taxon>
    </lineage>
</organism>
<dbReference type="InterPro" id="IPR050879">
    <property type="entry name" value="Acyltransferase_3"/>
</dbReference>
<feature type="transmembrane region" description="Helical" evidence="1">
    <location>
        <begin position="275"/>
        <end position="296"/>
    </location>
</feature>
<evidence type="ECO:0000313" key="4">
    <source>
        <dbReference type="Proteomes" id="UP001398556"/>
    </source>
</evidence>
<feature type="transmembrane region" description="Helical" evidence="1">
    <location>
        <begin position="122"/>
        <end position="143"/>
    </location>
</feature>
<keyword evidence="3" id="KW-0012">Acyltransferase</keyword>
<keyword evidence="4" id="KW-1185">Reference proteome</keyword>
<dbReference type="EMBL" id="JBBYHU010000005">
    <property type="protein sequence ID" value="MEL1240197.1"/>
    <property type="molecule type" value="Genomic_DNA"/>
</dbReference>
<keyword evidence="3" id="KW-0808">Transferase</keyword>
<evidence type="ECO:0000256" key="1">
    <source>
        <dbReference type="SAM" id="Phobius"/>
    </source>
</evidence>
<sequence>MRIKQLTFTRFIAAICIVIFHYGSGCYLFNNEYSSFIFKQANIGVSYFFILSGFVMIIAYNNRKQIFFFEYFKNRLARIYPVYLLAILLILGIKLFRDVNYIDLILNVLMLQSWIPDKGLTINYPGWSLSVELFFYITFPFLFNYIYKKISLKNIGICIVLFWLFSQIIFNISVGTDLMKPFMYSIKDLHYNPLLHFNEFLIGNLTGLYFVNKLNMKKKNYLGYILFTFLVLFLVLRFSFGINYHNGLLSVVFVPLILLISLSTDRLTNLFTKDIFIFLGEISFGIYILQMPVWIIFSDYRMNKYFGLDKESDFSISFFIRVGILFLIATISYLYFEKPIRDKINNSQLVK</sequence>
<dbReference type="GO" id="GO:0016746">
    <property type="term" value="F:acyltransferase activity"/>
    <property type="evidence" value="ECO:0007669"/>
    <property type="project" value="UniProtKB-KW"/>
</dbReference>
<accession>A0ABU9HJB4</accession>
<feature type="domain" description="Acyltransferase 3" evidence="2">
    <location>
        <begin position="5"/>
        <end position="331"/>
    </location>
</feature>
<feature type="transmembrane region" description="Helical" evidence="1">
    <location>
        <begin position="42"/>
        <end position="61"/>
    </location>
</feature>
<reference evidence="3 4" key="1">
    <citation type="submission" date="2024-04" db="EMBL/GenBank/DDBJ databases">
        <title>Flavobacterium sp. DGU99 16S ribosomal RNA gene Genome sequencing and assembly.</title>
        <authorList>
            <person name="Park S."/>
        </authorList>
    </citation>
    <scope>NUCLEOTIDE SEQUENCE [LARGE SCALE GENOMIC DNA]</scope>
    <source>
        <strain evidence="3 4">DGU99</strain>
    </source>
</reference>
<feature type="transmembrane region" description="Helical" evidence="1">
    <location>
        <begin position="82"/>
        <end position="102"/>
    </location>
</feature>
<dbReference type="PANTHER" id="PTHR23028">
    <property type="entry name" value="ACETYLTRANSFERASE"/>
    <property type="match status" value="1"/>
</dbReference>
<dbReference type="Pfam" id="PF01757">
    <property type="entry name" value="Acyl_transf_3"/>
    <property type="match status" value="1"/>
</dbReference>